<dbReference type="RefSeq" id="XP_005106747.2">
    <property type="nucleotide sequence ID" value="XM_005106690.3"/>
</dbReference>
<feature type="compositionally biased region" description="Basic and acidic residues" evidence="4">
    <location>
        <begin position="172"/>
        <end position="202"/>
    </location>
</feature>
<dbReference type="InterPro" id="IPR002547">
    <property type="entry name" value="tRNA-bd_dom"/>
</dbReference>
<dbReference type="PANTHER" id="PTHR11586">
    <property type="entry name" value="TRNA-AMINOACYLATION COFACTOR ARC1 FAMILY MEMBER"/>
    <property type="match status" value="1"/>
</dbReference>
<gene>
    <name evidence="7" type="primary">LOC101846454</name>
</gene>
<protein>
    <submittedName>
        <fullName evidence="7">Aminoacyl tRNA synthase complex-interacting multifunctional protein 1</fullName>
    </submittedName>
</protein>
<proteinExistence type="predicted"/>
<feature type="region of interest" description="Disordered" evidence="4">
    <location>
        <begin position="113"/>
        <end position="202"/>
    </location>
</feature>
<evidence type="ECO:0000259" key="5">
    <source>
        <dbReference type="PROSITE" id="PS50886"/>
    </source>
</evidence>
<dbReference type="InterPro" id="IPR012340">
    <property type="entry name" value="NA-bd_OB-fold"/>
</dbReference>
<feature type="domain" description="TRNA-binding" evidence="5">
    <location>
        <begin position="309"/>
        <end position="412"/>
    </location>
</feature>
<dbReference type="Proteomes" id="UP000694888">
    <property type="component" value="Unplaced"/>
</dbReference>
<evidence type="ECO:0000313" key="6">
    <source>
        <dbReference type="Proteomes" id="UP000694888"/>
    </source>
</evidence>
<evidence type="ECO:0000256" key="3">
    <source>
        <dbReference type="PROSITE-ProRule" id="PRU00209"/>
    </source>
</evidence>
<evidence type="ECO:0000256" key="4">
    <source>
        <dbReference type="SAM" id="MobiDB-lite"/>
    </source>
</evidence>
<dbReference type="Gene3D" id="2.40.50.140">
    <property type="entry name" value="Nucleic acid-binding proteins"/>
    <property type="match status" value="1"/>
</dbReference>
<organism evidence="6 7">
    <name type="scientific">Aplysia californica</name>
    <name type="common">California sea hare</name>
    <dbReference type="NCBI Taxonomy" id="6500"/>
    <lineage>
        <taxon>Eukaryota</taxon>
        <taxon>Metazoa</taxon>
        <taxon>Spiralia</taxon>
        <taxon>Lophotrochozoa</taxon>
        <taxon>Mollusca</taxon>
        <taxon>Gastropoda</taxon>
        <taxon>Heterobranchia</taxon>
        <taxon>Euthyneura</taxon>
        <taxon>Tectipleura</taxon>
        <taxon>Aplysiida</taxon>
        <taxon>Aplysioidea</taxon>
        <taxon>Aplysiidae</taxon>
        <taxon>Aplysia</taxon>
    </lineage>
</organism>
<keyword evidence="6" id="KW-1185">Reference proteome</keyword>
<name>A0ABM0K1U5_APLCA</name>
<evidence type="ECO:0000256" key="1">
    <source>
        <dbReference type="ARBA" id="ARBA00022555"/>
    </source>
</evidence>
<dbReference type="Pfam" id="PF01588">
    <property type="entry name" value="tRNA_bind"/>
    <property type="match status" value="1"/>
</dbReference>
<reference evidence="7" key="1">
    <citation type="submission" date="2025-08" db="UniProtKB">
        <authorList>
            <consortium name="RefSeq"/>
        </authorList>
    </citation>
    <scope>IDENTIFICATION</scope>
</reference>
<evidence type="ECO:0000313" key="7">
    <source>
        <dbReference type="RefSeq" id="XP_005106747.2"/>
    </source>
</evidence>
<dbReference type="InterPro" id="IPR051270">
    <property type="entry name" value="Tyrosine-tRNA_ligase_regulator"/>
</dbReference>
<keyword evidence="1 3" id="KW-0820">tRNA-binding</keyword>
<dbReference type="PANTHER" id="PTHR11586:SF42">
    <property type="entry name" value="AMINOACYL TRNA SYNTHASE COMPLEX-INTERACTING MULTIFUNCTIONAL PROTEIN 1"/>
    <property type="match status" value="1"/>
</dbReference>
<feature type="compositionally biased region" description="Polar residues" evidence="4">
    <location>
        <begin position="158"/>
        <end position="171"/>
    </location>
</feature>
<feature type="compositionally biased region" description="Polar residues" evidence="4">
    <location>
        <begin position="116"/>
        <end position="132"/>
    </location>
</feature>
<dbReference type="SUPFAM" id="SSF50249">
    <property type="entry name" value="Nucleic acid-binding proteins"/>
    <property type="match status" value="1"/>
</dbReference>
<keyword evidence="2 3" id="KW-0694">RNA-binding</keyword>
<dbReference type="GeneID" id="101846454"/>
<sequence>MADDDIMVLLKSGQSLTCSVFPRIETHGPGLKCEPDEQCHDSKTGRDDNQNLRCCERNVSSCNQNLHSCERNMSSGDQNAHCCCDQIVSGGDQKVLSTDIDIKSRFVDKKTLCDDPNSSFGDSENTKDSSPSVKGGPGEEDSNSRSFVISGDAVTAERVSSQRNTKTSMDTARNERDESHEDKRKMEEDRVKEEGEKEEADNLRAENDRLKAEICALQNRLMMTQMSKGVRQLRTVGRNTTTPPGLCPDPCPDLCPDPCPDLCPDPCPDLCPDPCPDLCPDPCSDLWPVPPGVEFWRPPVTAVRGTPIDIGVVDLRVGRVLTCQPLGDSENLTIQQVDIGEATPISVVTGLRKHGVTIEQIQGHLGVFLCNVRPKKIKGVRSEAILMVVMSWQNRAELLFAPRDSEPGDKVQVEGYTTGPARQSLCYFTMWRDRLMADTDIGEEGEATYRGRPLAVTGKGPVFAPTLRHGAVC</sequence>
<evidence type="ECO:0000256" key="2">
    <source>
        <dbReference type="ARBA" id="ARBA00022884"/>
    </source>
</evidence>
<dbReference type="PROSITE" id="PS50886">
    <property type="entry name" value="TRBD"/>
    <property type="match status" value="1"/>
</dbReference>
<accession>A0ABM0K1U5</accession>